<dbReference type="PANTHER" id="PTHR46481">
    <property type="entry name" value="ZINC FINGER BED DOMAIN-CONTAINING PROTEIN 4"/>
    <property type="match status" value="1"/>
</dbReference>
<evidence type="ECO:0000256" key="8">
    <source>
        <dbReference type="ARBA" id="ARBA00023242"/>
    </source>
</evidence>
<feature type="compositionally biased region" description="Low complexity" evidence="10">
    <location>
        <begin position="46"/>
        <end position="65"/>
    </location>
</feature>
<dbReference type="SUPFAM" id="SSF53098">
    <property type="entry name" value="Ribonuclease H-like"/>
    <property type="match status" value="1"/>
</dbReference>
<keyword evidence="5" id="KW-0805">Transcription regulation</keyword>
<dbReference type="SUPFAM" id="SSF57667">
    <property type="entry name" value="beta-beta-alpha zinc fingers"/>
    <property type="match status" value="1"/>
</dbReference>
<evidence type="ECO:0000313" key="12">
    <source>
        <dbReference type="Proteomes" id="UP000504606"/>
    </source>
</evidence>
<keyword evidence="2" id="KW-0479">Metal-binding</keyword>
<dbReference type="InterPro" id="IPR036236">
    <property type="entry name" value="Znf_C2H2_sf"/>
</dbReference>
<evidence type="ECO:0000259" key="11">
    <source>
        <dbReference type="PROSITE" id="PS50808"/>
    </source>
</evidence>
<proteinExistence type="predicted"/>
<dbReference type="GO" id="GO:0009791">
    <property type="term" value="P:post-embryonic development"/>
    <property type="evidence" value="ECO:0007669"/>
    <property type="project" value="UniProtKB-ARBA"/>
</dbReference>
<keyword evidence="3 9" id="KW-0863">Zinc-finger</keyword>
<reference evidence="13" key="1">
    <citation type="submission" date="2025-08" db="UniProtKB">
        <authorList>
            <consortium name="RefSeq"/>
        </authorList>
    </citation>
    <scope>IDENTIFICATION</scope>
    <source>
        <tissue evidence="13">Whole organism</tissue>
    </source>
</reference>
<dbReference type="SUPFAM" id="SSF140996">
    <property type="entry name" value="Hermes dimerisation domain"/>
    <property type="match status" value="1"/>
</dbReference>
<dbReference type="RefSeq" id="XP_052130368.1">
    <property type="nucleotide sequence ID" value="XM_052274408.1"/>
</dbReference>
<feature type="region of interest" description="Disordered" evidence="10">
    <location>
        <begin position="1"/>
        <end position="79"/>
    </location>
</feature>
<dbReference type="GeneID" id="113213582"/>
<protein>
    <submittedName>
        <fullName evidence="13">E3 SUMO-protein ligase ZBED1-like</fullName>
    </submittedName>
</protein>
<dbReference type="Pfam" id="PF02892">
    <property type="entry name" value="zf-BED"/>
    <property type="match status" value="1"/>
</dbReference>
<organism evidence="12 13">
    <name type="scientific">Frankliniella occidentalis</name>
    <name type="common">Western flower thrips</name>
    <name type="synonym">Euthrips occidentalis</name>
    <dbReference type="NCBI Taxonomy" id="133901"/>
    <lineage>
        <taxon>Eukaryota</taxon>
        <taxon>Metazoa</taxon>
        <taxon>Ecdysozoa</taxon>
        <taxon>Arthropoda</taxon>
        <taxon>Hexapoda</taxon>
        <taxon>Insecta</taxon>
        <taxon>Pterygota</taxon>
        <taxon>Neoptera</taxon>
        <taxon>Paraneoptera</taxon>
        <taxon>Thysanoptera</taxon>
        <taxon>Terebrantia</taxon>
        <taxon>Thripoidea</taxon>
        <taxon>Thripidae</taxon>
        <taxon>Frankliniella</taxon>
    </lineage>
</organism>
<evidence type="ECO:0000256" key="7">
    <source>
        <dbReference type="ARBA" id="ARBA00023163"/>
    </source>
</evidence>
<feature type="compositionally biased region" description="Polar residues" evidence="10">
    <location>
        <begin position="18"/>
        <end position="30"/>
    </location>
</feature>
<keyword evidence="7" id="KW-0804">Transcription</keyword>
<dbReference type="SMART" id="SM00614">
    <property type="entry name" value="ZnF_BED"/>
    <property type="match status" value="1"/>
</dbReference>
<dbReference type="KEGG" id="foc:113213582"/>
<name>A0A9C6X7A1_FRAOC</name>
<evidence type="ECO:0000256" key="2">
    <source>
        <dbReference type="ARBA" id="ARBA00022723"/>
    </source>
</evidence>
<feature type="domain" description="BED-type" evidence="11">
    <location>
        <begin position="92"/>
        <end position="146"/>
    </location>
</feature>
<dbReference type="AlphaFoldDB" id="A0A9C6X7A1"/>
<evidence type="ECO:0000256" key="4">
    <source>
        <dbReference type="ARBA" id="ARBA00022833"/>
    </source>
</evidence>
<gene>
    <name evidence="13" type="primary">LOC113213582</name>
</gene>
<evidence type="ECO:0000256" key="3">
    <source>
        <dbReference type="ARBA" id="ARBA00022771"/>
    </source>
</evidence>
<dbReference type="InterPro" id="IPR012337">
    <property type="entry name" value="RNaseH-like_sf"/>
</dbReference>
<keyword evidence="6" id="KW-0238">DNA-binding</keyword>
<dbReference type="InterPro" id="IPR052035">
    <property type="entry name" value="ZnF_BED_domain_contain"/>
</dbReference>
<dbReference type="GO" id="GO:0046983">
    <property type="term" value="F:protein dimerization activity"/>
    <property type="evidence" value="ECO:0007669"/>
    <property type="project" value="InterPro"/>
</dbReference>
<dbReference type="Pfam" id="PF05699">
    <property type="entry name" value="Dimer_Tnp_hAT"/>
    <property type="match status" value="1"/>
</dbReference>
<comment type="subcellular location">
    <subcellularLocation>
        <location evidence="1">Nucleus</location>
    </subcellularLocation>
</comment>
<evidence type="ECO:0000313" key="13">
    <source>
        <dbReference type="RefSeq" id="XP_052130368.1"/>
    </source>
</evidence>
<evidence type="ECO:0000256" key="10">
    <source>
        <dbReference type="SAM" id="MobiDB-lite"/>
    </source>
</evidence>
<evidence type="ECO:0000256" key="5">
    <source>
        <dbReference type="ARBA" id="ARBA00023015"/>
    </source>
</evidence>
<accession>A0A9C6X7A1</accession>
<keyword evidence="12" id="KW-1185">Reference proteome</keyword>
<dbReference type="InterPro" id="IPR008906">
    <property type="entry name" value="HATC_C_dom"/>
</dbReference>
<feature type="compositionally biased region" description="Basic and acidic residues" evidence="10">
    <location>
        <begin position="66"/>
        <end position="79"/>
    </location>
</feature>
<sequence length="735" mass="82708">MNEEYAVDDPGIPVTEPADNTSNDNANVRVTRSGKKTLLDHFPKTSENNASASENSEETSANGSAQKEDSNSCELQKELESLSEEEKKIVHSSGSLVWLYFFKSTTNKEEAICKLCKSVRKTGASGSTKTLSNHLENSHVKEFHKFTKLSTIKKKLLQLTKSKVDPLTESKSQPTLLDLKGSFGSLPAKSLRAKDITKAIAIFLCKGLHAYDTVTEEGFKYLIWKLEPKYNIPHRTTFSRSIIPKLYEEVRSAQMQYLKKVVNTLESITITTDLWSSRAKDPFISCTVQFFESSEDCFELVHLLIDCRPFPHPHSAERICEAAYEMLEDISVDAEKVKVYFVTDNDSKMLLALQQPSAAKSADPSQPDILRSQRPWKHIPCFDHTLQLAISDTRKDIGANTVIEKVSAIVSRYSYSTLAKQNLQKFQKETNTVEHQMVKNVATRWNSEYLMLSRFLEQRAAITLELSDSGEDGLTSQQWKLIEGYVQVLKHIAEYTADLGSTKQPTLSMVNSVLFEIKNTLDEFLRKPSNKGSGIQFARALFNNVKLRFPDCKYKDNDQYVLATLLDPRFKALLMDEEEAQDKLVRAALKKKMEKGGEFVSPLSSPDKTTDGESAPKKSKWSNLGKLTKSKAEQHSDNSDLLSKEVQIYLSLPTIDVETGDAIKWWKTNGHSFPNLLPLASEYLGICATEVPSERVFSDGGNTVGPKRTCLLTEHVREIVFLHGNLKIPKIFKSL</sequence>
<dbReference type="InterPro" id="IPR003656">
    <property type="entry name" value="Znf_BED"/>
</dbReference>
<dbReference type="OrthoDB" id="8193841at2759"/>
<keyword evidence="8" id="KW-0539">Nucleus</keyword>
<evidence type="ECO:0000256" key="1">
    <source>
        <dbReference type="ARBA" id="ARBA00004123"/>
    </source>
</evidence>
<keyword evidence="4" id="KW-0862">Zinc</keyword>
<evidence type="ECO:0000256" key="9">
    <source>
        <dbReference type="PROSITE-ProRule" id="PRU00027"/>
    </source>
</evidence>
<evidence type="ECO:0000256" key="6">
    <source>
        <dbReference type="ARBA" id="ARBA00023125"/>
    </source>
</evidence>
<dbReference type="PROSITE" id="PS50808">
    <property type="entry name" value="ZF_BED"/>
    <property type="match status" value="1"/>
</dbReference>
<feature type="region of interest" description="Disordered" evidence="10">
    <location>
        <begin position="598"/>
        <end position="638"/>
    </location>
</feature>
<dbReference type="GO" id="GO:0008270">
    <property type="term" value="F:zinc ion binding"/>
    <property type="evidence" value="ECO:0007669"/>
    <property type="project" value="UniProtKB-KW"/>
</dbReference>
<dbReference type="GO" id="GO:0003677">
    <property type="term" value="F:DNA binding"/>
    <property type="evidence" value="ECO:0007669"/>
    <property type="project" value="UniProtKB-KW"/>
</dbReference>
<dbReference type="GO" id="GO:0005634">
    <property type="term" value="C:nucleus"/>
    <property type="evidence" value="ECO:0007669"/>
    <property type="project" value="UniProtKB-SubCell"/>
</dbReference>
<dbReference type="Proteomes" id="UP000504606">
    <property type="component" value="Unplaced"/>
</dbReference>
<dbReference type="PANTHER" id="PTHR46481:SF10">
    <property type="entry name" value="ZINC FINGER BED DOMAIN-CONTAINING PROTEIN 39"/>
    <property type="match status" value="1"/>
</dbReference>